<name>A0A1E7KEU3_9ACTN</name>
<organism evidence="1 2">
    <name type="scientific">Streptomyces oceani</name>
    <dbReference type="NCBI Taxonomy" id="1075402"/>
    <lineage>
        <taxon>Bacteria</taxon>
        <taxon>Bacillati</taxon>
        <taxon>Actinomycetota</taxon>
        <taxon>Actinomycetes</taxon>
        <taxon>Kitasatosporales</taxon>
        <taxon>Streptomycetaceae</taxon>
        <taxon>Streptomyces</taxon>
    </lineage>
</organism>
<dbReference type="RefSeq" id="WP_070197390.1">
    <property type="nucleotide sequence ID" value="NZ_LJGU01000130.1"/>
</dbReference>
<dbReference type="Proteomes" id="UP000176101">
    <property type="component" value="Unassembled WGS sequence"/>
</dbReference>
<accession>A0A1E7KEU3</accession>
<gene>
    <name evidence="1" type="ORF">AN216_16225</name>
</gene>
<dbReference type="Pfam" id="PF11639">
    <property type="entry name" value="HapK"/>
    <property type="match status" value="1"/>
</dbReference>
<dbReference type="AlphaFoldDB" id="A0A1E7KEU3"/>
<protein>
    <submittedName>
        <fullName evidence="1">RedY protein</fullName>
    </submittedName>
</protein>
<dbReference type="EMBL" id="LJGU01000130">
    <property type="protein sequence ID" value="OEV02433.1"/>
    <property type="molecule type" value="Genomic_DNA"/>
</dbReference>
<proteinExistence type="predicted"/>
<keyword evidence="2" id="KW-1185">Reference proteome</keyword>
<dbReference type="InterPro" id="IPR021667">
    <property type="entry name" value="HapK"/>
</dbReference>
<dbReference type="Gene3D" id="3.30.70.100">
    <property type="match status" value="1"/>
</dbReference>
<dbReference type="OrthoDB" id="4731620at2"/>
<dbReference type="STRING" id="1075402.AN216_16225"/>
<reference evidence="1 2" key="1">
    <citation type="journal article" date="2016" name="Front. Microbiol.">
        <title>Comparative Genomics Analysis of Streptomyces Species Reveals Their Adaptation to the Marine Environment and Their Diversity at the Genomic Level.</title>
        <authorList>
            <person name="Tian X."/>
            <person name="Zhang Z."/>
            <person name="Yang T."/>
            <person name="Chen M."/>
            <person name="Li J."/>
            <person name="Chen F."/>
            <person name="Yang J."/>
            <person name="Li W."/>
            <person name="Zhang B."/>
            <person name="Zhang Z."/>
            <person name="Wu J."/>
            <person name="Zhang C."/>
            <person name="Long L."/>
            <person name="Xiao J."/>
        </authorList>
    </citation>
    <scope>NUCLEOTIDE SEQUENCE [LARGE SCALE GENOMIC DNA]</scope>
    <source>
        <strain evidence="1 2">SCSIO 02100</strain>
    </source>
</reference>
<sequence>MDVVVHRIRLHESTDPARFEQWVRDVDYATCPDIPSIRAFGVHRVSTEAAAPFHYFEVISLTSADEFARDMKTEAFRGLEAEFDSMASVIDEVAGTRVEPGYSAI</sequence>
<evidence type="ECO:0000313" key="1">
    <source>
        <dbReference type="EMBL" id="OEV02433.1"/>
    </source>
</evidence>
<comment type="caution">
    <text evidence="1">The sequence shown here is derived from an EMBL/GenBank/DDBJ whole genome shotgun (WGS) entry which is preliminary data.</text>
</comment>
<evidence type="ECO:0000313" key="2">
    <source>
        <dbReference type="Proteomes" id="UP000176101"/>
    </source>
</evidence>